<evidence type="ECO:0000313" key="1">
    <source>
        <dbReference type="EMBL" id="GAA4418046.1"/>
    </source>
</evidence>
<evidence type="ECO:0000313" key="2">
    <source>
        <dbReference type="Proteomes" id="UP001500936"/>
    </source>
</evidence>
<comment type="caution">
    <text evidence="1">The sequence shown here is derived from an EMBL/GenBank/DDBJ whole genome shotgun (WGS) entry which is preliminary data.</text>
</comment>
<organism evidence="1 2">
    <name type="scientific">Nibrella viscosa</name>
    <dbReference type="NCBI Taxonomy" id="1084524"/>
    <lineage>
        <taxon>Bacteria</taxon>
        <taxon>Pseudomonadati</taxon>
        <taxon>Bacteroidota</taxon>
        <taxon>Cytophagia</taxon>
        <taxon>Cytophagales</taxon>
        <taxon>Spirosomataceae</taxon>
        <taxon>Nibrella</taxon>
    </lineage>
</organism>
<dbReference type="Proteomes" id="UP001500936">
    <property type="component" value="Unassembled WGS sequence"/>
</dbReference>
<reference evidence="2" key="1">
    <citation type="journal article" date="2019" name="Int. J. Syst. Evol. Microbiol.">
        <title>The Global Catalogue of Microorganisms (GCM) 10K type strain sequencing project: providing services to taxonomists for standard genome sequencing and annotation.</title>
        <authorList>
            <consortium name="The Broad Institute Genomics Platform"/>
            <consortium name="The Broad Institute Genome Sequencing Center for Infectious Disease"/>
            <person name="Wu L."/>
            <person name="Ma J."/>
        </authorList>
    </citation>
    <scope>NUCLEOTIDE SEQUENCE [LARGE SCALE GENOMIC DNA]</scope>
    <source>
        <strain evidence="2">JCM 17925</strain>
    </source>
</reference>
<keyword evidence="2" id="KW-1185">Reference proteome</keyword>
<sequence>MGTQFTGKASETWCLAGKQLTKSVWGPARLADNLQKWEFIRWDFPFTVIDNHECSVWELMLANGFDA</sequence>
<name>A0ABP8KX94_9BACT</name>
<gene>
    <name evidence="1" type="ORF">GCM10023187_51040</name>
</gene>
<accession>A0ABP8KX94</accession>
<protein>
    <submittedName>
        <fullName evidence="1">Uncharacterized protein</fullName>
    </submittedName>
</protein>
<dbReference type="EMBL" id="BAABHB010000016">
    <property type="protein sequence ID" value="GAA4418046.1"/>
    <property type="molecule type" value="Genomic_DNA"/>
</dbReference>
<proteinExistence type="predicted"/>